<sequence length="110" mass="12811">MNYYYRPRYFVPNTIIGNIISEFVAPTDDELIEQAKRQVGIIGGQQDATFCNPDDLHKNEDGSWTVEVWHIADKYIMQWDGQMQGHAFPGFTFAEIHLEAWADVLDEEDW</sequence>
<organism evidence="1">
    <name type="scientific">marine metagenome</name>
    <dbReference type="NCBI Taxonomy" id="408172"/>
    <lineage>
        <taxon>unclassified sequences</taxon>
        <taxon>metagenomes</taxon>
        <taxon>ecological metagenomes</taxon>
    </lineage>
</organism>
<gene>
    <name evidence="1" type="ORF">METZ01_LOCUS235466</name>
</gene>
<evidence type="ECO:0000313" key="1">
    <source>
        <dbReference type="EMBL" id="SVB82612.1"/>
    </source>
</evidence>
<accession>A0A382H5Z2</accession>
<dbReference type="EMBL" id="UINC01059327">
    <property type="protein sequence ID" value="SVB82612.1"/>
    <property type="molecule type" value="Genomic_DNA"/>
</dbReference>
<dbReference type="AlphaFoldDB" id="A0A382H5Z2"/>
<protein>
    <submittedName>
        <fullName evidence="1">Uncharacterized protein</fullName>
    </submittedName>
</protein>
<proteinExistence type="predicted"/>
<name>A0A382H5Z2_9ZZZZ</name>
<reference evidence="1" key="1">
    <citation type="submission" date="2018-05" db="EMBL/GenBank/DDBJ databases">
        <authorList>
            <person name="Lanie J.A."/>
            <person name="Ng W.-L."/>
            <person name="Kazmierczak K.M."/>
            <person name="Andrzejewski T.M."/>
            <person name="Davidsen T.M."/>
            <person name="Wayne K.J."/>
            <person name="Tettelin H."/>
            <person name="Glass J.I."/>
            <person name="Rusch D."/>
            <person name="Podicherti R."/>
            <person name="Tsui H.-C.T."/>
            <person name="Winkler M.E."/>
        </authorList>
    </citation>
    <scope>NUCLEOTIDE SEQUENCE</scope>
</reference>